<name>A0ACC3A1X1_9EURO</name>
<protein>
    <submittedName>
        <fullName evidence="1">Mitochondrial presequence protease</fullName>
    </submittedName>
</protein>
<gene>
    <name evidence="1" type="primary">CYM1</name>
    <name evidence="1" type="ORF">H2198_006966</name>
</gene>
<keyword evidence="1" id="KW-0378">Hydrolase</keyword>
<dbReference type="Proteomes" id="UP001172386">
    <property type="component" value="Unassembled WGS sequence"/>
</dbReference>
<comment type="caution">
    <text evidence="1">The sequence shown here is derived from an EMBL/GenBank/DDBJ whole genome shotgun (WGS) entry which is preliminary data.</text>
</comment>
<organism evidence="1 2">
    <name type="scientific">Neophaeococcomyces mojaviensis</name>
    <dbReference type="NCBI Taxonomy" id="3383035"/>
    <lineage>
        <taxon>Eukaryota</taxon>
        <taxon>Fungi</taxon>
        <taxon>Dikarya</taxon>
        <taxon>Ascomycota</taxon>
        <taxon>Pezizomycotina</taxon>
        <taxon>Eurotiomycetes</taxon>
        <taxon>Chaetothyriomycetidae</taxon>
        <taxon>Chaetothyriales</taxon>
        <taxon>Chaetothyriales incertae sedis</taxon>
        <taxon>Neophaeococcomyces</taxon>
    </lineage>
</organism>
<keyword evidence="2" id="KW-1185">Reference proteome</keyword>
<evidence type="ECO:0000313" key="1">
    <source>
        <dbReference type="EMBL" id="KAJ9653915.1"/>
    </source>
</evidence>
<reference evidence="1" key="1">
    <citation type="submission" date="2022-10" db="EMBL/GenBank/DDBJ databases">
        <title>Culturing micro-colonial fungi from biological soil crusts in the Mojave desert and describing Neophaeococcomyces mojavensis, and introducing the new genera and species Taxawa tesnikishii.</title>
        <authorList>
            <person name="Kurbessoian T."/>
            <person name="Stajich J.E."/>
        </authorList>
    </citation>
    <scope>NUCLEOTIDE SEQUENCE</scope>
    <source>
        <strain evidence="1">JES_112</strain>
    </source>
</reference>
<accession>A0ACC3A1X1</accession>
<sequence>MLRHAAQYGGPIRGTRPTCARQAFNQRHPIRRNYASVTSIESYPRPGEQIHGFTLKEKKHVPELHLTALQLEHDKTGAQYLHVAREDKNNVFAINFKTNPIDRTGLPHILEHVTLCGSDKFPVRDPFFKMMPRSLANFMNAFTSSDYTSYPFATTNAQDFRNLASVYLDATLHPLLKRTDFLQEGWRLGPEDPREPASNENTRFKGVVYNEMKGQMSDASYLYYIRFREHMFPSLENSGGDPEKMTDLSYEKLVKFSREHYHPSNAKIFTYGDMSLTEHLQQVDKVLSEFSRSDTDADLKGPIDLSNGPLSFEVSGPLDTMQPPERQVKSSMSWLGCQTSDIVENFSLSIMVSLLMSGYGSPLYQGLIESGLGTNFSPNSGYDSGAKVGIVSIGLDGMASENVAELQNTIQNILREKASEAFQPHKVEGYMHQLEIALKHKTASFGMGLLDKTLPGWFNGTSPMDSLSWNDVIHAFKDRMAQGGYLENLMHKYLLNDQCMQFTMRPSETYNAELETKEEERRTTILEREAQASGSTESMFSKLGEQELELLNEQESSQHSNLDTLPTLHVRDIPKTKEKKPTWTGKIGNAQALWRETDTNGITYFQAKHLFEGLPDELRLLLPLFTESLMRLGTKTMSVGDLEAEILLKTGGISVAPFTAPDPTDDNKFSEGLMFDGYALNRNVPAMFDLLKTVLLEVDFTAPHVVPAILELLESKTSGALDSVAESGHHFAVASAAAALSLRGQKQEQLSGLSQIENTARILRSAREQPESLQELIEKLKLIQSMAVSNSSAMSIRTVCEPSSVTANQQLIEGFLQSLPRASAARSTNFSAEQVANSSLSRNTYFNLPFQVSYTGTCLQSVPFASPDKAPLTILGQLLTHNFLHPEVREKGGAYGASAAASPISSLFTMSSYRDPNPRNSLATFKKAGEFARDRAWSDREIEESKLSTFQGIDAPTSVSTDGSKQFIYGITEEMDQQMRGRLLEVTKDDVQRVAQKYLAEVSEHNKSTAILGEKKPWVEEDKSWNQARLNRAYVYGFDFYNPDAFVGPAEAGIIDDTLGGWRQAWSETVALAVDERSYKNGAFRTRITVDTPIEEAFELFIASDLVNDDEKEQCSAALRAFTSIRHLPDNVYGLQAMIAIMQELNSVVRISEADMASRGMHIGPMVIQTLRNGGQIIETHTINTDGNIGVFVGDELARDHTAPSGYSNANTGIAIKSPALAQDQNCENTRMQGEKEGTSFMFAHHTH</sequence>
<proteinExistence type="predicted"/>
<keyword evidence="1" id="KW-0645">Protease</keyword>
<dbReference type="EMBL" id="JAPDRQ010000137">
    <property type="protein sequence ID" value="KAJ9653915.1"/>
    <property type="molecule type" value="Genomic_DNA"/>
</dbReference>
<evidence type="ECO:0000313" key="2">
    <source>
        <dbReference type="Proteomes" id="UP001172386"/>
    </source>
</evidence>